<evidence type="ECO:0000259" key="1">
    <source>
        <dbReference type="Pfam" id="PF05168"/>
    </source>
</evidence>
<accession>A0A0F3GRS6</accession>
<feature type="domain" description="HEPN" evidence="1">
    <location>
        <begin position="39"/>
        <end position="120"/>
    </location>
</feature>
<dbReference type="Pfam" id="PF05168">
    <property type="entry name" value="HEPN"/>
    <property type="match status" value="1"/>
</dbReference>
<dbReference type="Proteomes" id="UP000033423">
    <property type="component" value="Unassembled WGS sequence"/>
</dbReference>
<dbReference type="Gene3D" id="1.20.120.330">
    <property type="entry name" value="Nucleotidyltransferases domain 2"/>
    <property type="match status" value="1"/>
</dbReference>
<proteinExistence type="predicted"/>
<protein>
    <submittedName>
        <fullName evidence="2">HEPN domain protein</fullName>
    </submittedName>
</protein>
<dbReference type="AlphaFoldDB" id="A0A0F3GRS6"/>
<evidence type="ECO:0000313" key="2">
    <source>
        <dbReference type="EMBL" id="KJU84665.1"/>
    </source>
</evidence>
<evidence type="ECO:0000313" key="3">
    <source>
        <dbReference type="Proteomes" id="UP000033423"/>
    </source>
</evidence>
<reference evidence="2 3" key="1">
    <citation type="submission" date="2015-02" db="EMBL/GenBank/DDBJ databases">
        <title>Single-cell genomics of uncultivated deep-branching MTB reveals a conserved set of magnetosome genes.</title>
        <authorList>
            <person name="Kolinko S."/>
            <person name="Richter M."/>
            <person name="Glockner F.O."/>
            <person name="Brachmann A."/>
            <person name="Schuler D."/>
        </authorList>
    </citation>
    <scope>NUCLEOTIDE SEQUENCE [LARGE SCALE GENOMIC DNA]</scope>
    <source>
        <strain evidence="2">TM-1</strain>
    </source>
</reference>
<sequence>MVSPLDYLPFVRELLDGKTVSEVKIRTAISRTYYAVYLYAAEKYVQAKGNNASIESACKNHTRFLNELKDESDGRLNTIGNQIHELKRFRERADYEIKAYLNKSDAEGCLNQAHKIIQNIKLILP</sequence>
<dbReference type="InterPro" id="IPR007842">
    <property type="entry name" value="HEPN_dom"/>
</dbReference>
<gene>
    <name evidence="2" type="ORF">MBAV_003139</name>
</gene>
<name>A0A0F3GRS6_9BACT</name>
<organism evidence="2 3">
    <name type="scientific">Candidatus Magnetobacterium bavaricum</name>
    <dbReference type="NCBI Taxonomy" id="29290"/>
    <lineage>
        <taxon>Bacteria</taxon>
        <taxon>Pseudomonadati</taxon>
        <taxon>Nitrospirota</taxon>
        <taxon>Thermodesulfovibrionia</taxon>
        <taxon>Thermodesulfovibrionales</taxon>
        <taxon>Candidatus Magnetobacteriaceae</taxon>
        <taxon>Candidatus Magnetobacterium</taxon>
    </lineage>
</organism>
<comment type="caution">
    <text evidence="2">The sequence shown here is derived from an EMBL/GenBank/DDBJ whole genome shotgun (WGS) entry which is preliminary data.</text>
</comment>
<keyword evidence="3" id="KW-1185">Reference proteome</keyword>
<dbReference type="EMBL" id="LACI01001341">
    <property type="protein sequence ID" value="KJU84665.1"/>
    <property type="molecule type" value="Genomic_DNA"/>
</dbReference>